<name>A0A401TC94_CHIPU</name>
<dbReference type="EMBL" id="BEZZ01030346">
    <property type="protein sequence ID" value="GCC40252.1"/>
    <property type="molecule type" value="Genomic_DNA"/>
</dbReference>
<comment type="caution">
    <text evidence="2">The sequence shown here is derived from an EMBL/GenBank/DDBJ whole genome shotgun (WGS) entry which is preliminary data.</text>
</comment>
<reference evidence="2 3" key="1">
    <citation type="journal article" date="2018" name="Nat. Ecol. Evol.">
        <title>Shark genomes provide insights into elasmobranch evolution and the origin of vertebrates.</title>
        <authorList>
            <person name="Hara Y"/>
            <person name="Yamaguchi K"/>
            <person name="Onimaru K"/>
            <person name="Kadota M"/>
            <person name="Koyanagi M"/>
            <person name="Keeley SD"/>
            <person name="Tatsumi K"/>
            <person name="Tanaka K"/>
            <person name="Motone F"/>
            <person name="Kageyama Y"/>
            <person name="Nozu R"/>
            <person name="Adachi N"/>
            <person name="Nishimura O"/>
            <person name="Nakagawa R"/>
            <person name="Tanegashima C"/>
            <person name="Kiyatake I"/>
            <person name="Matsumoto R"/>
            <person name="Murakumo K"/>
            <person name="Nishida K"/>
            <person name="Terakita A"/>
            <person name="Kuratani S"/>
            <person name="Sato K"/>
            <person name="Hyodo S Kuraku.S."/>
        </authorList>
    </citation>
    <scope>NUCLEOTIDE SEQUENCE [LARGE SCALE GENOMIC DNA]</scope>
</reference>
<evidence type="ECO:0000313" key="2">
    <source>
        <dbReference type="EMBL" id="GCC40252.1"/>
    </source>
</evidence>
<feature type="region of interest" description="Disordered" evidence="1">
    <location>
        <begin position="30"/>
        <end position="52"/>
    </location>
</feature>
<sequence length="52" mass="6144">KHNEAIAEIEKLKVTNQVLETKLEQIQQDLQEAWDRPVDQQEEAAEREEREG</sequence>
<dbReference type="Proteomes" id="UP000287033">
    <property type="component" value="Unassembled WGS sequence"/>
</dbReference>
<evidence type="ECO:0000313" key="3">
    <source>
        <dbReference type="Proteomes" id="UP000287033"/>
    </source>
</evidence>
<protein>
    <submittedName>
        <fullName evidence="2">Uncharacterized protein</fullName>
    </submittedName>
</protein>
<keyword evidence="3" id="KW-1185">Reference proteome</keyword>
<proteinExistence type="predicted"/>
<accession>A0A401TC94</accession>
<gene>
    <name evidence="2" type="ORF">chiPu_0023975</name>
</gene>
<dbReference type="AlphaFoldDB" id="A0A401TC94"/>
<organism evidence="2 3">
    <name type="scientific">Chiloscyllium punctatum</name>
    <name type="common">Brownbanded bambooshark</name>
    <name type="synonym">Hemiscyllium punctatum</name>
    <dbReference type="NCBI Taxonomy" id="137246"/>
    <lineage>
        <taxon>Eukaryota</taxon>
        <taxon>Metazoa</taxon>
        <taxon>Chordata</taxon>
        <taxon>Craniata</taxon>
        <taxon>Vertebrata</taxon>
        <taxon>Chondrichthyes</taxon>
        <taxon>Elasmobranchii</taxon>
        <taxon>Galeomorphii</taxon>
        <taxon>Galeoidea</taxon>
        <taxon>Orectolobiformes</taxon>
        <taxon>Hemiscylliidae</taxon>
        <taxon>Chiloscyllium</taxon>
    </lineage>
</organism>
<feature type="non-terminal residue" evidence="2">
    <location>
        <position position="1"/>
    </location>
</feature>
<evidence type="ECO:0000256" key="1">
    <source>
        <dbReference type="SAM" id="MobiDB-lite"/>
    </source>
</evidence>